<dbReference type="VEuPathDB" id="FungiDB:EMCG_06056"/>
<reference evidence="2" key="1">
    <citation type="journal article" date="2015" name="PLoS Genet.">
        <title>The dynamic genome and transcriptome of the human fungal pathogen Blastomyces and close relative Emmonsia.</title>
        <authorList>
            <person name="Munoz J.F."/>
            <person name="Gauthier G.M."/>
            <person name="Desjardins C.A."/>
            <person name="Gallo J.E."/>
            <person name="Holder J."/>
            <person name="Sullivan T.D."/>
            <person name="Marty A.J."/>
            <person name="Carmen J.C."/>
            <person name="Chen Z."/>
            <person name="Ding L."/>
            <person name="Gujja S."/>
            <person name="Magrini V."/>
            <person name="Misas E."/>
            <person name="Mitreva M."/>
            <person name="Priest M."/>
            <person name="Saif S."/>
            <person name="Whiston E.A."/>
            <person name="Young S."/>
            <person name="Zeng Q."/>
            <person name="Goldman W.E."/>
            <person name="Mardis E.R."/>
            <person name="Taylor J.W."/>
            <person name="McEwen J.G."/>
            <person name="Clay O.K."/>
            <person name="Klein B.S."/>
            <person name="Cuomo C.A."/>
        </authorList>
    </citation>
    <scope>NUCLEOTIDE SEQUENCE [LARGE SCALE GENOMIC DNA]</scope>
    <source>
        <strain evidence="2">UAMH 3008</strain>
    </source>
</reference>
<proteinExistence type="predicted"/>
<protein>
    <submittedName>
        <fullName evidence="1">Uncharacterized protein</fullName>
    </submittedName>
</protein>
<evidence type="ECO:0000313" key="1">
    <source>
        <dbReference type="EMBL" id="KKZ68266.1"/>
    </source>
</evidence>
<comment type="caution">
    <text evidence="1">The sequence shown here is derived from an EMBL/GenBank/DDBJ whole genome shotgun (WGS) entry which is preliminary data.</text>
</comment>
<dbReference type="OrthoDB" id="4508254at2759"/>
<gene>
    <name evidence="1" type="ORF">EMCG_06056</name>
</gene>
<dbReference type="EMBL" id="LCZI01000131">
    <property type="protein sequence ID" value="KKZ68266.1"/>
    <property type="molecule type" value="Genomic_DNA"/>
</dbReference>
<dbReference type="Proteomes" id="UP000034164">
    <property type="component" value="Unassembled WGS sequence"/>
</dbReference>
<sequence length="50" mass="6302">MNVIKKLIMLYIKNNDYLIYQRRFHYLVAHHKKLTDNQNDFYHDMFLNDL</sequence>
<dbReference type="AlphaFoldDB" id="A0A0G2JBY0"/>
<evidence type="ECO:0000313" key="2">
    <source>
        <dbReference type="Proteomes" id="UP000034164"/>
    </source>
</evidence>
<organism evidence="1 2">
    <name type="scientific">[Emmonsia] crescens</name>
    <dbReference type="NCBI Taxonomy" id="73230"/>
    <lineage>
        <taxon>Eukaryota</taxon>
        <taxon>Fungi</taxon>
        <taxon>Dikarya</taxon>
        <taxon>Ascomycota</taxon>
        <taxon>Pezizomycotina</taxon>
        <taxon>Eurotiomycetes</taxon>
        <taxon>Eurotiomycetidae</taxon>
        <taxon>Onygenales</taxon>
        <taxon>Ajellomycetaceae</taxon>
        <taxon>Emergomyces</taxon>
    </lineage>
</organism>
<accession>A0A0G2JBY0</accession>
<name>A0A0G2JBY0_9EURO</name>